<dbReference type="AlphaFoldDB" id="A0A9I9EEZ5"/>
<reference evidence="2" key="1">
    <citation type="submission" date="2023-03" db="UniProtKB">
        <authorList>
            <consortium name="EnsemblPlants"/>
        </authorList>
    </citation>
    <scope>IDENTIFICATION</scope>
</reference>
<accession>A0A9I9EEZ5</accession>
<sequence length="63" mass="7022">MKDVGQSQYAEGCKIKDKLLEISKAEPKSNSKDLRGLQCSSKISNKESSIWPSEGQLETRKHA</sequence>
<dbReference type="Gramene" id="MELO3C032823.2.1">
    <property type="protein sequence ID" value="MELO3C032823.2.1"/>
    <property type="gene ID" value="MELO3C032823.2"/>
</dbReference>
<proteinExistence type="predicted"/>
<evidence type="ECO:0000256" key="1">
    <source>
        <dbReference type="SAM" id="MobiDB-lite"/>
    </source>
</evidence>
<evidence type="ECO:0000313" key="2">
    <source>
        <dbReference type="EnsemblPlants" id="MELO3C032823.2.1"/>
    </source>
</evidence>
<organism evidence="2">
    <name type="scientific">Cucumis melo</name>
    <name type="common">Muskmelon</name>
    <dbReference type="NCBI Taxonomy" id="3656"/>
    <lineage>
        <taxon>Eukaryota</taxon>
        <taxon>Viridiplantae</taxon>
        <taxon>Streptophyta</taxon>
        <taxon>Embryophyta</taxon>
        <taxon>Tracheophyta</taxon>
        <taxon>Spermatophyta</taxon>
        <taxon>Magnoliopsida</taxon>
        <taxon>eudicotyledons</taxon>
        <taxon>Gunneridae</taxon>
        <taxon>Pentapetalae</taxon>
        <taxon>rosids</taxon>
        <taxon>fabids</taxon>
        <taxon>Cucurbitales</taxon>
        <taxon>Cucurbitaceae</taxon>
        <taxon>Benincaseae</taxon>
        <taxon>Cucumis</taxon>
    </lineage>
</organism>
<protein>
    <submittedName>
        <fullName evidence="2">Uncharacterized protein</fullName>
    </submittedName>
</protein>
<feature type="region of interest" description="Disordered" evidence="1">
    <location>
        <begin position="26"/>
        <end position="63"/>
    </location>
</feature>
<feature type="compositionally biased region" description="Polar residues" evidence="1">
    <location>
        <begin position="38"/>
        <end position="51"/>
    </location>
</feature>
<name>A0A9I9EEZ5_CUCME</name>
<dbReference type="EnsemblPlants" id="MELO3C032823.2.1">
    <property type="protein sequence ID" value="MELO3C032823.2.1"/>
    <property type="gene ID" value="MELO3C032823.2"/>
</dbReference>
<feature type="compositionally biased region" description="Basic and acidic residues" evidence="1">
    <location>
        <begin position="26"/>
        <end position="35"/>
    </location>
</feature>